<dbReference type="Pfam" id="PF03621">
    <property type="entry name" value="MbtH"/>
    <property type="match status" value="1"/>
</dbReference>
<dbReference type="Gene3D" id="3.40.50.1820">
    <property type="entry name" value="alpha/beta hydrolase"/>
    <property type="match status" value="1"/>
</dbReference>
<organism evidence="2 3">
    <name type="scientific">Lentzea pudingi</name>
    <dbReference type="NCBI Taxonomy" id="1789439"/>
    <lineage>
        <taxon>Bacteria</taxon>
        <taxon>Bacillati</taxon>
        <taxon>Actinomycetota</taxon>
        <taxon>Actinomycetes</taxon>
        <taxon>Pseudonocardiales</taxon>
        <taxon>Pseudonocardiaceae</taxon>
        <taxon>Lentzea</taxon>
    </lineage>
</organism>
<proteinExistence type="predicted"/>
<dbReference type="Gene3D" id="3.90.820.10">
    <property type="entry name" value="Structural Genomics, Unknown Function 30-nov-00 1gh9 Mol_id"/>
    <property type="match status" value="1"/>
</dbReference>
<dbReference type="Proteomes" id="UP000597656">
    <property type="component" value="Unassembled WGS sequence"/>
</dbReference>
<dbReference type="SUPFAM" id="SSF160582">
    <property type="entry name" value="MbtH-like"/>
    <property type="match status" value="1"/>
</dbReference>
<feature type="domain" description="MbtH-like" evidence="1">
    <location>
        <begin position="123"/>
        <end position="177"/>
    </location>
</feature>
<dbReference type="InterPro" id="IPR038020">
    <property type="entry name" value="MbtH-like_sf"/>
</dbReference>
<dbReference type="InterPro" id="IPR029058">
    <property type="entry name" value="AB_hydrolase_fold"/>
</dbReference>
<sequence length="206" mass="22610">MHADWGISWSFSGLLRHSDRPLHALRARSLSHNEPLPGGIAEMAADYAAGAAEWPVPLGELVVWRACGVRGGYPAPGDRRNLTFSWTPAAVLCLAASRGRVLCDALDRFPDSGTDEERTRDDQTFQRPDGTFLVLVNGEGKHSLWPEFATLPSPQETPWSGKGASHGAQRCLVWTSVTAFTLSRARTGAVRIIMLLPFMCERIRSQ</sequence>
<keyword evidence="3" id="KW-1185">Reference proteome</keyword>
<dbReference type="EMBL" id="BMNC01000037">
    <property type="protein sequence ID" value="GGN30293.1"/>
    <property type="molecule type" value="Genomic_DNA"/>
</dbReference>
<evidence type="ECO:0000313" key="3">
    <source>
        <dbReference type="Proteomes" id="UP000597656"/>
    </source>
</evidence>
<evidence type="ECO:0000259" key="1">
    <source>
        <dbReference type="SMART" id="SM00923"/>
    </source>
</evidence>
<comment type="caution">
    <text evidence="2">The sequence shown here is derived from an EMBL/GenBank/DDBJ whole genome shotgun (WGS) entry which is preliminary data.</text>
</comment>
<reference evidence="3" key="1">
    <citation type="journal article" date="2019" name="Int. J. Syst. Evol. Microbiol.">
        <title>The Global Catalogue of Microorganisms (GCM) 10K type strain sequencing project: providing services to taxonomists for standard genome sequencing and annotation.</title>
        <authorList>
            <consortium name="The Broad Institute Genomics Platform"/>
            <consortium name="The Broad Institute Genome Sequencing Center for Infectious Disease"/>
            <person name="Wu L."/>
            <person name="Ma J."/>
        </authorList>
    </citation>
    <scope>NUCLEOTIDE SEQUENCE [LARGE SCALE GENOMIC DNA]</scope>
    <source>
        <strain evidence="3">CGMCC 4.7319</strain>
    </source>
</reference>
<evidence type="ECO:0000313" key="2">
    <source>
        <dbReference type="EMBL" id="GGN30293.1"/>
    </source>
</evidence>
<protein>
    <recommendedName>
        <fullName evidence="1">MbtH-like domain-containing protein</fullName>
    </recommendedName>
</protein>
<dbReference type="InterPro" id="IPR005153">
    <property type="entry name" value="MbtH-like_dom"/>
</dbReference>
<accession>A0ABQ2ITT9</accession>
<name>A0ABQ2ITT9_9PSEU</name>
<dbReference type="SMART" id="SM00923">
    <property type="entry name" value="MbtH"/>
    <property type="match status" value="1"/>
</dbReference>
<gene>
    <name evidence="2" type="ORF">GCM10011609_88000</name>
</gene>